<gene>
    <name evidence="2" type="ORF">AXF42_Ash021560</name>
</gene>
<evidence type="ECO:0000259" key="1">
    <source>
        <dbReference type="Pfam" id="PF03372"/>
    </source>
</evidence>
<dbReference type="AlphaFoldDB" id="A0A2H9ZRU8"/>
<dbReference type="InterPro" id="IPR036691">
    <property type="entry name" value="Endo/exonu/phosph_ase_sf"/>
</dbReference>
<reference evidence="2 3" key="1">
    <citation type="journal article" date="2017" name="Nature">
        <title>The Apostasia genome and the evolution of orchids.</title>
        <authorList>
            <person name="Zhang G.Q."/>
            <person name="Liu K.W."/>
            <person name="Li Z."/>
            <person name="Lohaus R."/>
            <person name="Hsiao Y.Y."/>
            <person name="Niu S.C."/>
            <person name="Wang J.Y."/>
            <person name="Lin Y.C."/>
            <person name="Xu Q."/>
            <person name="Chen L.J."/>
            <person name="Yoshida K."/>
            <person name="Fujiwara S."/>
            <person name="Wang Z.W."/>
            <person name="Zhang Y.Q."/>
            <person name="Mitsuda N."/>
            <person name="Wang M."/>
            <person name="Liu G.H."/>
            <person name="Pecoraro L."/>
            <person name="Huang H.X."/>
            <person name="Xiao X.J."/>
            <person name="Lin M."/>
            <person name="Wu X.Y."/>
            <person name="Wu W.L."/>
            <person name="Chen Y.Y."/>
            <person name="Chang S.B."/>
            <person name="Sakamoto S."/>
            <person name="Ohme-Takagi M."/>
            <person name="Yagi M."/>
            <person name="Zeng S.J."/>
            <person name="Shen C.Y."/>
            <person name="Yeh C.M."/>
            <person name="Luo Y.B."/>
            <person name="Tsai W.C."/>
            <person name="Van de Peer Y."/>
            <person name="Liu Z.J."/>
        </authorList>
    </citation>
    <scope>NUCLEOTIDE SEQUENCE [LARGE SCALE GENOMIC DNA]</scope>
    <source>
        <strain evidence="3">cv. Shenzhen</strain>
        <tissue evidence="2">Stem</tissue>
    </source>
</reference>
<dbReference type="GO" id="GO:0003824">
    <property type="term" value="F:catalytic activity"/>
    <property type="evidence" value="ECO:0007669"/>
    <property type="project" value="InterPro"/>
</dbReference>
<evidence type="ECO:0000313" key="2">
    <source>
        <dbReference type="EMBL" id="PKA46012.1"/>
    </source>
</evidence>
<dbReference type="InterPro" id="IPR005135">
    <property type="entry name" value="Endo/exonuclease/phosphatase"/>
</dbReference>
<dbReference type="Gene3D" id="3.60.10.10">
    <property type="entry name" value="Endonuclease/exonuclease/phosphatase"/>
    <property type="match status" value="1"/>
</dbReference>
<dbReference type="Proteomes" id="UP000236161">
    <property type="component" value="Unassembled WGS sequence"/>
</dbReference>
<accession>A0A2H9ZRU8</accession>
<evidence type="ECO:0000313" key="3">
    <source>
        <dbReference type="Proteomes" id="UP000236161"/>
    </source>
</evidence>
<proteinExistence type="predicted"/>
<dbReference type="SUPFAM" id="SSF56219">
    <property type="entry name" value="DNase I-like"/>
    <property type="match status" value="1"/>
</dbReference>
<dbReference type="STRING" id="1088818.A0A2H9ZRU8"/>
<feature type="domain" description="Endonuclease/exonuclease/phosphatase" evidence="1">
    <location>
        <begin position="5"/>
        <end position="227"/>
    </location>
</feature>
<keyword evidence="3" id="KW-1185">Reference proteome</keyword>
<dbReference type="EMBL" id="KZ454598">
    <property type="protein sequence ID" value="PKA46012.1"/>
    <property type="molecule type" value="Genomic_DNA"/>
</dbReference>
<organism evidence="2 3">
    <name type="scientific">Apostasia shenzhenica</name>
    <dbReference type="NCBI Taxonomy" id="1088818"/>
    <lineage>
        <taxon>Eukaryota</taxon>
        <taxon>Viridiplantae</taxon>
        <taxon>Streptophyta</taxon>
        <taxon>Embryophyta</taxon>
        <taxon>Tracheophyta</taxon>
        <taxon>Spermatophyta</taxon>
        <taxon>Magnoliopsida</taxon>
        <taxon>Liliopsida</taxon>
        <taxon>Asparagales</taxon>
        <taxon>Orchidaceae</taxon>
        <taxon>Apostasioideae</taxon>
        <taxon>Apostasia</taxon>
    </lineage>
</organism>
<dbReference type="PANTHER" id="PTHR33710:SF64">
    <property type="entry name" value="ENDONUCLEASE_EXONUCLEASE_PHOSPHATASE DOMAIN-CONTAINING PROTEIN"/>
    <property type="match status" value="1"/>
</dbReference>
<dbReference type="OrthoDB" id="748261at2759"/>
<dbReference type="PANTHER" id="PTHR33710">
    <property type="entry name" value="BNAC02G09200D PROTEIN"/>
    <property type="match status" value="1"/>
</dbReference>
<name>A0A2H9ZRU8_9ASPA</name>
<dbReference type="Pfam" id="PF03372">
    <property type="entry name" value="Exo_endo_phos"/>
    <property type="match status" value="1"/>
</dbReference>
<sequence length="306" mass="34668">MINIISWNCRGARKPATRRYLKALIAAHSPVAVCLLETRISQVSRRDVDRLIGRHWDYTYVPSEGKSGGIILLWLSQFISTTVLIVQKQFLVANISLSNKENWVFAAVYAHKDYLVRRQIWDGISTLLHDDTPTIIAGDFNCILSQADKRGGKSFKDSLAVTEFANWIAVSDLHDVWSDGPRYTWCNNKSGPARIWARLDRVFLNSCALTTFAGSSVSHLSRVASDHCPLLLHLAHIAFKPQGAQLKFEDMWLSYVEAHSVVVKAWHKPCQGSPSTVLNRKCYRTLRSLKFYLQKDDKNPAKCFCT</sequence>
<protein>
    <recommendedName>
        <fullName evidence="1">Endonuclease/exonuclease/phosphatase domain-containing protein</fullName>
    </recommendedName>
</protein>